<dbReference type="EMBL" id="JBHFQA010000018">
    <property type="protein sequence ID" value="KAL2083034.1"/>
    <property type="molecule type" value="Genomic_DNA"/>
</dbReference>
<dbReference type="InterPro" id="IPR000010">
    <property type="entry name" value="Cystatin_dom"/>
</dbReference>
<keyword evidence="6" id="KW-1185">Reference proteome</keyword>
<accession>A0ABD1J8A5</accession>
<evidence type="ECO:0000256" key="3">
    <source>
        <dbReference type="SAM" id="SignalP"/>
    </source>
</evidence>
<dbReference type="SUPFAM" id="SSF54403">
    <property type="entry name" value="Cystatin/monellin"/>
    <property type="match status" value="1"/>
</dbReference>
<dbReference type="PANTHER" id="PTHR47141:SF1">
    <property type="entry name" value="CYSTATIN-F"/>
    <property type="match status" value="1"/>
</dbReference>
<evidence type="ECO:0000313" key="5">
    <source>
        <dbReference type="EMBL" id="KAL2083034.1"/>
    </source>
</evidence>
<dbReference type="Proteomes" id="UP001591681">
    <property type="component" value="Unassembled WGS sequence"/>
</dbReference>
<dbReference type="InterPro" id="IPR042886">
    <property type="entry name" value="Cystatin-F"/>
</dbReference>
<feature type="domain" description="Cystatin" evidence="4">
    <location>
        <begin position="25"/>
        <end position="137"/>
    </location>
</feature>
<comment type="similarity">
    <text evidence="1">Belongs to the cystatin family.</text>
</comment>
<evidence type="ECO:0000313" key="6">
    <source>
        <dbReference type="Proteomes" id="UP001591681"/>
    </source>
</evidence>
<evidence type="ECO:0000256" key="1">
    <source>
        <dbReference type="ARBA" id="ARBA00009403"/>
    </source>
</evidence>
<evidence type="ECO:0000256" key="2">
    <source>
        <dbReference type="ARBA" id="ARBA00023157"/>
    </source>
</evidence>
<dbReference type="PANTHER" id="PTHR47141">
    <property type="entry name" value="CYSTATIN-F"/>
    <property type="match status" value="1"/>
</dbReference>
<reference evidence="5 6" key="1">
    <citation type="submission" date="2024-09" db="EMBL/GenBank/DDBJ databases">
        <title>A chromosome-level genome assembly of Gray's grenadier anchovy, Coilia grayii.</title>
        <authorList>
            <person name="Fu Z."/>
        </authorList>
    </citation>
    <scope>NUCLEOTIDE SEQUENCE [LARGE SCALE GENOMIC DNA]</scope>
    <source>
        <strain evidence="5">G4</strain>
        <tissue evidence="5">Muscle</tissue>
    </source>
</reference>
<proteinExistence type="inferred from homology"/>
<keyword evidence="3" id="KW-0732">Signal</keyword>
<dbReference type="SMART" id="SM00043">
    <property type="entry name" value="CY"/>
    <property type="match status" value="1"/>
</dbReference>
<name>A0ABD1J8A5_9TELE</name>
<dbReference type="FunFam" id="3.10.450.10:FF:000004">
    <property type="entry name" value="Cystatin C"/>
    <property type="match status" value="1"/>
</dbReference>
<evidence type="ECO:0000259" key="4">
    <source>
        <dbReference type="SMART" id="SM00043"/>
    </source>
</evidence>
<keyword evidence="2" id="KW-1015">Disulfide bond</keyword>
<dbReference type="AlphaFoldDB" id="A0ABD1J8A5"/>
<gene>
    <name evidence="5" type="ORF">ACEWY4_020807</name>
</gene>
<comment type="caution">
    <text evidence="5">The sequence shown here is derived from an EMBL/GenBank/DDBJ whole genome shotgun (WGS) entry which is preliminary data.</text>
</comment>
<dbReference type="Gene3D" id="3.10.450.10">
    <property type="match status" value="1"/>
</dbReference>
<dbReference type="Pfam" id="PF00031">
    <property type="entry name" value="Cystatin"/>
    <property type="match status" value="1"/>
</dbReference>
<feature type="signal peptide" evidence="3">
    <location>
        <begin position="1"/>
        <end position="16"/>
    </location>
</feature>
<sequence length="184" mass="20715">MEVCYLFFLCLSVVLCLQEQAHKGPTPGGLSNASKNDPGVKKAVLSGTNAYNNQSNDAFLFKASAIDSAQKQIVKGVLYHLRVELSRTLCRKTSQATDLANCKFQPHGELQQTFLCNFQVWSIPWQHKMTTTNFICNPLHHLPPARRPSPRLPPPLLTSQHRPHVDLLSDAKHTAHYQHFTTHH</sequence>
<feature type="chain" id="PRO_5044819025" description="Cystatin domain-containing protein" evidence="3">
    <location>
        <begin position="17"/>
        <end position="184"/>
    </location>
</feature>
<protein>
    <recommendedName>
        <fullName evidence="4">Cystatin domain-containing protein</fullName>
    </recommendedName>
</protein>
<dbReference type="CDD" id="cd00042">
    <property type="entry name" value="CY"/>
    <property type="match status" value="1"/>
</dbReference>
<dbReference type="InterPro" id="IPR046350">
    <property type="entry name" value="Cystatin_sf"/>
</dbReference>
<organism evidence="5 6">
    <name type="scientific">Coilia grayii</name>
    <name type="common">Gray's grenadier anchovy</name>
    <dbReference type="NCBI Taxonomy" id="363190"/>
    <lineage>
        <taxon>Eukaryota</taxon>
        <taxon>Metazoa</taxon>
        <taxon>Chordata</taxon>
        <taxon>Craniata</taxon>
        <taxon>Vertebrata</taxon>
        <taxon>Euteleostomi</taxon>
        <taxon>Actinopterygii</taxon>
        <taxon>Neopterygii</taxon>
        <taxon>Teleostei</taxon>
        <taxon>Clupei</taxon>
        <taxon>Clupeiformes</taxon>
        <taxon>Clupeoidei</taxon>
        <taxon>Engraulidae</taxon>
        <taxon>Coilinae</taxon>
        <taxon>Coilia</taxon>
    </lineage>
</organism>